<sequence length="242" mass="25639">MNKHKLTYTTIKSLFASTLLLNSLPVFSDAVITNSDNIFTEGDYTLTSTNGSIDTGSEYGPDGAGVEIPSIFADSSFSGVSGIAGSEITTNIRGYIVFDDDRFTARVSSIAEVLDPLNQLSDVLADGEASVDFSFEISTPHTYTLTGNTSISGDGDARISILFDSAEFTQLDDTFSLTGTLAAGSYNFNSYNIAALGDTGRVLANYDFDLQLNEVPVPAAAWLFASGLIGLIGVSRRKSIKG</sequence>
<evidence type="ECO:0000313" key="1">
    <source>
        <dbReference type="EMBL" id="VAW50130.1"/>
    </source>
</evidence>
<dbReference type="EMBL" id="UOFD01000003">
    <property type="protein sequence ID" value="VAW50130.1"/>
    <property type="molecule type" value="Genomic_DNA"/>
</dbReference>
<reference evidence="1" key="1">
    <citation type="submission" date="2018-06" db="EMBL/GenBank/DDBJ databases">
        <authorList>
            <person name="Zhirakovskaya E."/>
        </authorList>
    </citation>
    <scope>NUCLEOTIDE SEQUENCE</scope>
</reference>
<name>A0A3B0WCI2_9ZZZZ</name>
<accession>A0A3B0WCI2</accession>
<protein>
    <recommendedName>
        <fullName evidence="2">PEP-CTERM protein-sorting domain-containing protein</fullName>
    </recommendedName>
</protein>
<organism evidence="1">
    <name type="scientific">hydrothermal vent metagenome</name>
    <dbReference type="NCBI Taxonomy" id="652676"/>
    <lineage>
        <taxon>unclassified sequences</taxon>
        <taxon>metagenomes</taxon>
        <taxon>ecological metagenomes</taxon>
    </lineage>
</organism>
<gene>
    <name evidence="1" type="ORF">MNBD_GAMMA06-1852</name>
</gene>
<dbReference type="AlphaFoldDB" id="A0A3B0WCI2"/>
<proteinExistence type="predicted"/>
<evidence type="ECO:0008006" key="2">
    <source>
        <dbReference type="Google" id="ProtNLM"/>
    </source>
</evidence>